<evidence type="ECO:0000313" key="2">
    <source>
        <dbReference type="Proteomes" id="UP000199758"/>
    </source>
</evidence>
<accession>A0A1M5P855</accession>
<dbReference type="EMBL" id="FQWZ01000004">
    <property type="protein sequence ID" value="SHG97877.1"/>
    <property type="molecule type" value="Genomic_DNA"/>
</dbReference>
<evidence type="ECO:0008006" key="3">
    <source>
        <dbReference type="Google" id="ProtNLM"/>
    </source>
</evidence>
<protein>
    <recommendedName>
        <fullName evidence="3">DUF2292 domain-containing protein</fullName>
    </recommendedName>
</protein>
<dbReference type="AlphaFoldDB" id="A0A1M5P855"/>
<organism evidence="1 2">
    <name type="scientific">Hydrocarboniphaga daqingensis</name>
    <dbReference type="NCBI Taxonomy" id="490188"/>
    <lineage>
        <taxon>Bacteria</taxon>
        <taxon>Pseudomonadati</taxon>
        <taxon>Pseudomonadota</taxon>
        <taxon>Gammaproteobacteria</taxon>
        <taxon>Nevskiales</taxon>
        <taxon>Nevskiaceae</taxon>
        <taxon>Hydrocarboniphaga</taxon>
    </lineage>
</organism>
<dbReference type="Proteomes" id="UP000199758">
    <property type="component" value="Unassembled WGS sequence"/>
</dbReference>
<keyword evidence="2" id="KW-1185">Reference proteome</keyword>
<dbReference type="STRING" id="490188.SAMN04488068_2078"/>
<proteinExistence type="predicted"/>
<name>A0A1M5P855_9GAMM</name>
<dbReference type="InterPro" id="IPR018743">
    <property type="entry name" value="DUF2292"/>
</dbReference>
<gene>
    <name evidence="1" type="ORF">SAMN04488068_2078</name>
</gene>
<dbReference type="Pfam" id="PF10055">
    <property type="entry name" value="DUF2292"/>
    <property type="match status" value="1"/>
</dbReference>
<evidence type="ECO:0000313" key="1">
    <source>
        <dbReference type="EMBL" id="SHG97877.1"/>
    </source>
</evidence>
<sequence>MPDAMTDQSNRPDTRNDLRLADRIRDALSGLRYGSVEIVVHDGRIVQIERRERVRFERTESNPGASQ</sequence>
<reference evidence="1 2" key="1">
    <citation type="submission" date="2016-11" db="EMBL/GenBank/DDBJ databases">
        <authorList>
            <person name="Jaros S."/>
            <person name="Januszkiewicz K."/>
            <person name="Wedrychowicz H."/>
        </authorList>
    </citation>
    <scope>NUCLEOTIDE SEQUENCE [LARGE SCALE GENOMIC DNA]</scope>
    <source>
        <strain evidence="1 2">CGMCC 1.7049</strain>
    </source>
</reference>